<evidence type="ECO:0000313" key="2">
    <source>
        <dbReference type="Proteomes" id="UP001235303"/>
    </source>
</evidence>
<dbReference type="RefSeq" id="WP_283752508.1">
    <property type="nucleotide sequence ID" value="NZ_JAQOSP010000033.1"/>
</dbReference>
<dbReference type="Proteomes" id="UP001235303">
    <property type="component" value="Unassembled WGS sequence"/>
</dbReference>
<organism evidence="1 2">
    <name type="scientific">Roseofilum acuticapitatum BLCC-M154</name>
    <dbReference type="NCBI Taxonomy" id="3022444"/>
    <lineage>
        <taxon>Bacteria</taxon>
        <taxon>Bacillati</taxon>
        <taxon>Cyanobacteriota</taxon>
        <taxon>Cyanophyceae</taxon>
        <taxon>Desertifilales</taxon>
        <taxon>Desertifilaceae</taxon>
        <taxon>Roseofilum</taxon>
        <taxon>Roseofilum acuticapitatum</taxon>
    </lineage>
</organism>
<name>A0ABT7APC6_9CYAN</name>
<proteinExistence type="predicted"/>
<evidence type="ECO:0008006" key="3">
    <source>
        <dbReference type="Google" id="ProtNLM"/>
    </source>
</evidence>
<keyword evidence="2" id="KW-1185">Reference proteome</keyword>
<evidence type="ECO:0000313" key="1">
    <source>
        <dbReference type="EMBL" id="MDJ1168746.1"/>
    </source>
</evidence>
<gene>
    <name evidence="1" type="ORF">PMG71_04850</name>
</gene>
<accession>A0ABT7APC6</accession>
<sequence length="127" mass="14518">MTQYDPRSLSTPVYQALSQLKTDTPELAAQKEQKNQAVELYTYLSTWGLLRLKGEETALQSQPQKEKVVRKFFHVLAEVMEKSESENELSIQSLTQLPTSDYLGITGIALQLAREFSFWAESIYPKD</sequence>
<comment type="caution">
    <text evidence="1">The sequence shown here is derived from an EMBL/GenBank/DDBJ whole genome shotgun (WGS) entry which is preliminary data.</text>
</comment>
<dbReference type="EMBL" id="JAQOSP010000033">
    <property type="protein sequence ID" value="MDJ1168746.1"/>
    <property type="molecule type" value="Genomic_DNA"/>
</dbReference>
<reference evidence="1 2" key="1">
    <citation type="submission" date="2023-01" db="EMBL/GenBank/DDBJ databases">
        <title>Novel diversity within Roseofilum (Cyanobacteria; Desertifilaceae) from marine benthic mats with descriptions of four novel species.</title>
        <authorList>
            <person name="Wang Y."/>
            <person name="Berthold D.E."/>
            <person name="Hu J."/>
            <person name="Lefler F.W."/>
            <person name="Laughinghouse H.D. IV."/>
        </authorList>
    </citation>
    <scope>NUCLEOTIDE SEQUENCE [LARGE SCALE GENOMIC DNA]</scope>
    <source>
        <strain evidence="1 2">BLCC-M154</strain>
    </source>
</reference>
<protein>
    <recommendedName>
        <fullName evidence="3">CRISPR type III-B/RAMP module-associated protein Cmr5</fullName>
    </recommendedName>
</protein>